<feature type="chain" id="PRO_5035197593" description="Saposin B-type domain-containing protein" evidence="1">
    <location>
        <begin position="20"/>
        <end position="124"/>
    </location>
</feature>
<gene>
    <name evidence="2" type="ORF">GWK47_048910</name>
</gene>
<evidence type="ECO:0008006" key="4">
    <source>
        <dbReference type="Google" id="ProtNLM"/>
    </source>
</evidence>
<protein>
    <recommendedName>
        <fullName evidence="4">Saposin B-type domain-containing protein</fullName>
    </recommendedName>
</protein>
<evidence type="ECO:0000313" key="3">
    <source>
        <dbReference type="Proteomes" id="UP000770661"/>
    </source>
</evidence>
<dbReference type="OrthoDB" id="448621at2759"/>
<organism evidence="2 3">
    <name type="scientific">Chionoecetes opilio</name>
    <name type="common">Atlantic snow crab</name>
    <name type="synonym">Cancer opilio</name>
    <dbReference type="NCBI Taxonomy" id="41210"/>
    <lineage>
        <taxon>Eukaryota</taxon>
        <taxon>Metazoa</taxon>
        <taxon>Ecdysozoa</taxon>
        <taxon>Arthropoda</taxon>
        <taxon>Crustacea</taxon>
        <taxon>Multicrustacea</taxon>
        <taxon>Malacostraca</taxon>
        <taxon>Eumalacostraca</taxon>
        <taxon>Eucarida</taxon>
        <taxon>Decapoda</taxon>
        <taxon>Pleocyemata</taxon>
        <taxon>Brachyura</taxon>
        <taxon>Eubrachyura</taxon>
        <taxon>Majoidea</taxon>
        <taxon>Majidae</taxon>
        <taxon>Chionoecetes</taxon>
    </lineage>
</organism>
<reference evidence="2" key="1">
    <citation type="submission" date="2020-07" db="EMBL/GenBank/DDBJ databases">
        <title>The High-quality genome of the commercially important snow crab, Chionoecetes opilio.</title>
        <authorList>
            <person name="Jeong J.-H."/>
            <person name="Ryu S."/>
        </authorList>
    </citation>
    <scope>NUCLEOTIDE SEQUENCE</scope>
    <source>
        <strain evidence="2">MADBK_172401_WGS</strain>
        <tissue evidence="2">Digestive gland</tissue>
    </source>
</reference>
<keyword evidence="3" id="KW-1185">Reference proteome</keyword>
<keyword evidence="1" id="KW-0732">Signal</keyword>
<comment type="caution">
    <text evidence="2">The sequence shown here is derived from an EMBL/GenBank/DDBJ whole genome shotgun (WGS) entry which is preliminary data.</text>
</comment>
<feature type="signal peptide" evidence="1">
    <location>
        <begin position="1"/>
        <end position="19"/>
    </location>
</feature>
<name>A0A8J4Y4U8_CHIOP</name>
<sequence length="124" mass="13583">MKLPHNILLSATFFVCIIAKGDLDFIDTESNGDSQTALKCDACRIIAEKFSEAFSELKEEGTATGRTTHDEDIINAAEGVCDDAWLGGEGTFTACSSDDWGPWPGDDYDDYEDALDFDGIHDEF</sequence>
<dbReference type="Proteomes" id="UP000770661">
    <property type="component" value="Unassembled WGS sequence"/>
</dbReference>
<accession>A0A8J4Y4U8</accession>
<dbReference type="AlphaFoldDB" id="A0A8J4Y4U8"/>
<proteinExistence type="predicted"/>
<dbReference type="EMBL" id="JACEEZ010013198">
    <property type="protein sequence ID" value="KAG0720238.1"/>
    <property type="molecule type" value="Genomic_DNA"/>
</dbReference>
<evidence type="ECO:0000256" key="1">
    <source>
        <dbReference type="SAM" id="SignalP"/>
    </source>
</evidence>
<evidence type="ECO:0000313" key="2">
    <source>
        <dbReference type="EMBL" id="KAG0720238.1"/>
    </source>
</evidence>